<evidence type="ECO:0000256" key="4">
    <source>
        <dbReference type="ARBA" id="ARBA00022989"/>
    </source>
</evidence>
<feature type="transmembrane region" description="Helical" evidence="11">
    <location>
        <begin position="413"/>
        <end position="438"/>
    </location>
</feature>
<keyword evidence="5 9" id="KW-0297">G-protein coupled receptor</keyword>
<dbReference type="PRINTS" id="PR00237">
    <property type="entry name" value="GPCRRHODOPSN"/>
</dbReference>
<feature type="transmembrane region" description="Helical" evidence="11">
    <location>
        <begin position="655"/>
        <end position="678"/>
    </location>
</feature>
<evidence type="ECO:0000313" key="15">
    <source>
        <dbReference type="Proteomes" id="UP000070412"/>
    </source>
</evidence>
<dbReference type="PANTHER" id="PTHR45695">
    <property type="entry name" value="LEUCOKININ RECEPTOR-RELATED"/>
    <property type="match status" value="1"/>
</dbReference>
<sequence length="975" mass="110396">MSNIVPSDRLSSLLYKTIVFDGFKSPSPSPSLWLVIGLRSKFIIFLLFSLVSANESIVKQSDIRLLDDRKNFSIISYGSNDQIHSSSHSSQASYEFDTKSELIDSIELKTTKISPKIESNRNISIFQHQTTGSSSSLLAYYNLRHSFLWTIILILAYLIVFFFGLFGNISVLWIVFMLKRERKYRKSGHHLSNHHHHHYYNNQHHQMLINHTGGNAIHHHHHHHHHPNIHTQSFSSNSNNNSSSYTMNQNGLNTNHSNSVQNNYDLSNSISSTSSSLINHRSLSNSNHNFQQKYYHQIKNSNHSNQWSISSSSQQASPQHLKLTYSNGSSGGVANSGCSFRNCSNQNHSNGSTNSISYSSTPAPVASSVTINATNSSPPQPPPPPLPPATTTTTTTTPTTSVPSITINRYNQVFYHLVCNLALADLLVVQFCLIPTLIGNIYLPWVLGRSVCKAVPYLQGVSVNASVYTLVAISIDRFYAIYYPLNKKCSTAICWITIAMIWLFSLLISFPWLVYFDVITVNLSDYSAGGGMMSNTDPDDNDNDDDGGGGGSGGSGGDRNTFVTQQHIPPTTIQICGDTWPSVEMANAHFLIVNLGLQYLIPLSIIALFYILILKKIAERKLPKLARHLPANVKDGNRQSSLVIERSKVKVFKMLIVLVLLFALSWLPLYVIFFMLKIGPHLDEQSFSMQMLQDSVPIAQWLGASNSCVNPILYFFFNAKFRSYYRTTWLKTFNCLSVIRYRSHYRHHHHHHHHHHQQQHSRSNPQQYRIRNENNNNSRQPQPQPQPQQQQQQQQSIKPHHQNHQICSDHNHLKHQQQQQQQQQEQQQDHPNNLDSDNQMIKCSLRLIKTNTENSSKDDMNNINQESNDSGTNLNEQQQQQQQQQQDQSLSNVYQDDCVIQSYNFVRDNQYVNKTISNADDENLTNRSNVTLSKPSSSSSLEQSKTIANDLSTKDVIDSATNVAMLRNSCNVTAV</sequence>
<feature type="compositionally biased region" description="Polar residues" evidence="10">
    <location>
        <begin position="764"/>
        <end position="779"/>
    </location>
</feature>
<dbReference type="InterPro" id="IPR000276">
    <property type="entry name" value="GPCR_Rhodpsn"/>
</dbReference>
<evidence type="ECO:0000256" key="7">
    <source>
        <dbReference type="ARBA" id="ARBA00023170"/>
    </source>
</evidence>
<comment type="subcellular location">
    <subcellularLocation>
        <location evidence="1">Membrane</location>
        <topology evidence="1">Multi-pass membrane protein</topology>
    </subcellularLocation>
</comment>
<feature type="compositionally biased region" description="Gly residues" evidence="10">
    <location>
        <begin position="548"/>
        <end position="557"/>
    </location>
</feature>
<dbReference type="InterPro" id="IPR017452">
    <property type="entry name" value="GPCR_Rhodpsn_7TM"/>
</dbReference>
<keyword evidence="6 11" id="KW-0472">Membrane</keyword>
<evidence type="ECO:0000256" key="3">
    <source>
        <dbReference type="ARBA" id="ARBA00022692"/>
    </source>
</evidence>
<keyword evidence="15" id="KW-1185">Reference proteome</keyword>
<feature type="compositionally biased region" description="Polar residues" evidence="10">
    <location>
        <begin position="861"/>
        <end position="876"/>
    </location>
</feature>
<feature type="compositionally biased region" description="Low complexity" evidence="10">
    <location>
        <begin position="304"/>
        <end position="317"/>
    </location>
</feature>
<feature type="compositionally biased region" description="Polar residues" evidence="10">
    <location>
        <begin position="245"/>
        <end position="266"/>
    </location>
</feature>
<feature type="transmembrane region" description="Helical" evidence="11">
    <location>
        <begin position="458"/>
        <end position="480"/>
    </location>
</feature>
<reference evidence="15" key="1">
    <citation type="journal article" date="2020" name="PLoS Negl. Trop. Dis.">
        <title>High-quality nuclear genome for Sarcoptes scabiei-A critical resource for a neglected parasite.</title>
        <authorList>
            <person name="Korhonen P.K."/>
            <person name="Gasser R.B."/>
            <person name="Ma G."/>
            <person name="Wang T."/>
            <person name="Stroehlein A.J."/>
            <person name="Young N.D."/>
            <person name="Ang C.S."/>
            <person name="Fernando D.D."/>
            <person name="Lu H.C."/>
            <person name="Taylor S."/>
            <person name="Reynolds S.L."/>
            <person name="Mofiz E."/>
            <person name="Najaraj S.H."/>
            <person name="Gowda H."/>
            <person name="Madugundu A."/>
            <person name="Renuse S."/>
            <person name="Holt D."/>
            <person name="Pandey A."/>
            <person name="Papenfuss A.T."/>
            <person name="Fischer K."/>
        </authorList>
    </citation>
    <scope>NUCLEOTIDE SEQUENCE [LARGE SCALE GENOMIC DNA]</scope>
</reference>
<organism evidence="13">
    <name type="scientific">Sarcoptes scabiei</name>
    <name type="common">Itch mite</name>
    <name type="synonym">Acarus scabiei</name>
    <dbReference type="NCBI Taxonomy" id="52283"/>
    <lineage>
        <taxon>Eukaryota</taxon>
        <taxon>Metazoa</taxon>
        <taxon>Ecdysozoa</taxon>
        <taxon>Arthropoda</taxon>
        <taxon>Chelicerata</taxon>
        <taxon>Arachnida</taxon>
        <taxon>Acari</taxon>
        <taxon>Acariformes</taxon>
        <taxon>Sarcoptiformes</taxon>
        <taxon>Astigmata</taxon>
        <taxon>Psoroptidia</taxon>
        <taxon>Sarcoptoidea</taxon>
        <taxon>Sarcoptidae</taxon>
        <taxon>Sarcoptinae</taxon>
        <taxon>Sarcoptes</taxon>
    </lineage>
</organism>
<feature type="region of interest" description="Disordered" evidence="10">
    <location>
        <begin position="921"/>
        <end position="943"/>
    </location>
</feature>
<name>A0A834RHD8_SARSC</name>
<feature type="region of interest" description="Disordered" evidence="10">
    <location>
        <begin position="215"/>
        <end position="272"/>
    </location>
</feature>
<feature type="compositionally biased region" description="Pro residues" evidence="10">
    <location>
        <begin position="378"/>
        <end position="388"/>
    </location>
</feature>
<feature type="region of interest" description="Disordered" evidence="10">
    <location>
        <begin position="369"/>
        <end position="401"/>
    </location>
</feature>
<protein>
    <submittedName>
        <fullName evidence="13">Neuropeptide FF receptor 2</fullName>
    </submittedName>
</protein>
<comment type="similarity">
    <text evidence="2 9">Belongs to the G-protein coupled receptor 1 family.</text>
</comment>
<evidence type="ECO:0000256" key="8">
    <source>
        <dbReference type="ARBA" id="ARBA00023224"/>
    </source>
</evidence>
<gene>
    <name evidence="13" type="ORF">SSS_4755</name>
</gene>
<evidence type="ECO:0000256" key="6">
    <source>
        <dbReference type="ARBA" id="ARBA00023136"/>
    </source>
</evidence>
<feature type="compositionally biased region" description="Low complexity" evidence="10">
    <location>
        <begin position="816"/>
        <end position="826"/>
    </location>
</feature>
<feature type="region of interest" description="Disordered" evidence="10">
    <location>
        <begin position="747"/>
        <end position="837"/>
    </location>
</feature>
<dbReference type="Pfam" id="PF00001">
    <property type="entry name" value="7tm_1"/>
    <property type="match status" value="2"/>
</dbReference>
<feature type="compositionally biased region" description="Low complexity" evidence="10">
    <location>
        <begin position="877"/>
        <end position="888"/>
    </location>
</feature>
<dbReference type="Gene3D" id="1.20.1070.10">
    <property type="entry name" value="Rhodopsin 7-helix transmembrane proteins"/>
    <property type="match status" value="1"/>
</dbReference>
<feature type="region of interest" description="Disordered" evidence="10">
    <location>
        <begin position="851"/>
        <end position="890"/>
    </location>
</feature>
<evidence type="ECO:0000256" key="2">
    <source>
        <dbReference type="ARBA" id="ARBA00010663"/>
    </source>
</evidence>
<dbReference type="SUPFAM" id="SSF81321">
    <property type="entry name" value="Family A G protein-coupled receptor-like"/>
    <property type="match status" value="2"/>
</dbReference>
<evidence type="ECO:0000256" key="10">
    <source>
        <dbReference type="SAM" id="MobiDB-lite"/>
    </source>
</evidence>
<feature type="compositionally biased region" description="Basic residues" evidence="10">
    <location>
        <begin position="747"/>
        <end position="759"/>
    </location>
</feature>
<dbReference type="PANTHER" id="PTHR45695:SF22">
    <property type="entry name" value="G-PROTEIN COUPLED RECEPTORS FAMILY 1 PROFILE DOMAIN-CONTAINING PROTEIN"/>
    <property type="match status" value="1"/>
</dbReference>
<accession>A0A834RHD8</accession>
<feature type="compositionally biased region" description="Low complexity" evidence="10">
    <location>
        <begin position="928"/>
        <end position="943"/>
    </location>
</feature>
<keyword evidence="4 11" id="KW-1133">Transmembrane helix</keyword>
<feature type="region of interest" description="Disordered" evidence="10">
    <location>
        <begin position="304"/>
        <end position="328"/>
    </location>
</feature>
<dbReference type="OrthoDB" id="5975505at2759"/>
<dbReference type="AlphaFoldDB" id="A0A834RHD8"/>
<dbReference type="Proteomes" id="UP000070412">
    <property type="component" value="Unassembled WGS sequence"/>
</dbReference>
<evidence type="ECO:0000256" key="11">
    <source>
        <dbReference type="SAM" id="Phobius"/>
    </source>
</evidence>
<dbReference type="PROSITE" id="PS00237">
    <property type="entry name" value="G_PROTEIN_RECEP_F1_1"/>
    <property type="match status" value="2"/>
</dbReference>
<feature type="region of interest" description="Disordered" evidence="10">
    <location>
        <begin position="534"/>
        <end position="561"/>
    </location>
</feature>
<feature type="transmembrane region" description="Helical" evidence="11">
    <location>
        <begin position="492"/>
        <end position="515"/>
    </location>
</feature>
<feature type="domain" description="G-protein coupled receptors family 1 profile" evidence="12">
    <location>
        <begin position="397"/>
        <end position="714"/>
    </location>
</feature>
<dbReference type="GO" id="GO:0005886">
    <property type="term" value="C:plasma membrane"/>
    <property type="evidence" value="ECO:0007669"/>
    <property type="project" value="TreeGrafter"/>
</dbReference>
<keyword evidence="3 9" id="KW-0812">Transmembrane</keyword>
<reference evidence="14" key="3">
    <citation type="submission" date="2022-06" db="UniProtKB">
        <authorList>
            <consortium name="EnsemblMetazoa"/>
        </authorList>
    </citation>
    <scope>IDENTIFICATION</scope>
</reference>
<evidence type="ECO:0000256" key="9">
    <source>
        <dbReference type="RuleBase" id="RU000688"/>
    </source>
</evidence>
<keyword evidence="8 9" id="KW-0807">Transducer</keyword>
<feature type="compositionally biased region" description="Acidic residues" evidence="10">
    <location>
        <begin position="537"/>
        <end position="547"/>
    </location>
</feature>
<evidence type="ECO:0000259" key="12">
    <source>
        <dbReference type="PROSITE" id="PS50262"/>
    </source>
</evidence>
<dbReference type="EMBL" id="WVUK01000038">
    <property type="protein sequence ID" value="KAF7496100.1"/>
    <property type="molecule type" value="Genomic_DNA"/>
</dbReference>
<dbReference type="PROSITE" id="PS50262">
    <property type="entry name" value="G_PROTEIN_RECEP_F1_2"/>
    <property type="match status" value="1"/>
</dbReference>
<dbReference type="EnsemblMetazoa" id="SSS_4755s_mrna">
    <property type="protein sequence ID" value="KAF7496100.1"/>
    <property type="gene ID" value="SSS_4755"/>
</dbReference>
<feature type="transmembrane region" description="Helical" evidence="11">
    <location>
        <begin position="590"/>
        <end position="614"/>
    </location>
</feature>
<evidence type="ECO:0000256" key="5">
    <source>
        <dbReference type="ARBA" id="ARBA00023040"/>
    </source>
</evidence>
<dbReference type="GO" id="GO:0004930">
    <property type="term" value="F:G protein-coupled receptor activity"/>
    <property type="evidence" value="ECO:0007669"/>
    <property type="project" value="UniProtKB-KW"/>
</dbReference>
<feature type="transmembrane region" description="Helical" evidence="11">
    <location>
        <begin position="147"/>
        <end position="176"/>
    </location>
</feature>
<reference evidence="13" key="2">
    <citation type="submission" date="2020-01" db="EMBL/GenBank/DDBJ databases">
        <authorList>
            <person name="Korhonen P.K.K."/>
            <person name="Guangxu M.G."/>
            <person name="Wang T.W."/>
            <person name="Stroehlein A.J.S."/>
            <person name="Young N.D."/>
            <person name="Ang C.-S.A."/>
            <person name="Fernando D.W.F."/>
            <person name="Lu H.L."/>
            <person name="Taylor S.T."/>
            <person name="Ehtesham M.E.M."/>
            <person name="Najaraj S.H.N."/>
            <person name="Harsha G.H.G."/>
            <person name="Madugundu A.M."/>
            <person name="Renuse S.R."/>
            <person name="Holt D.H."/>
            <person name="Pandey A.P."/>
            <person name="Papenfuss A.P."/>
            <person name="Gasser R.B.G."/>
            <person name="Fischer K.F."/>
        </authorList>
    </citation>
    <scope>NUCLEOTIDE SEQUENCE</scope>
    <source>
        <strain evidence="13">SSS_KF_BRIS2020</strain>
    </source>
</reference>
<feature type="transmembrane region" description="Helical" evidence="11">
    <location>
        <begin position="698"/>
        <end position="717"/>
    </location>
</feature>
<keyword evidence="7 9" id="KW-0675">Receptor</keyword>
<evidence type="ECO:0000313" key="13">
    <source>
        <dbReference type="EMBL" id="KAF7496100.1"/>
    </source>
</evidence>
<evidence type="ECO:0000256" key="1">
    <source>
        <dbReference type="ARBA" id="ARBA00004141"/>
    </source>
</evidence>
<feature type="compositionally biased region" description="Low complexity" evidence="10">
    <location>
        <begin position="389"/>
        <end position="401"/>
    </location>
</feature>
<feature type="compositionally biased region" description="Basic residues" evidence="10">
    <location>
        <begin position="217"/>
        <end position="228"/>
    </location>
</feature>
<proteinExistence type="inferred from homology"/>
<dbReference type="SMART" id="SM01381">
    <property type="entry name" value="7TM_GPCR_Srsx"/>
    <property type="match status" value="1"/>
</dbReference>
<evidence type="ECO:0000313" key="14">
    <source>
        <dbReference type="EnsemblMetazoa" id="KAF7496100.1"/>
    </source>
</evidence>
<feature type="compositionally biased region" description="Low complexity" evidence="10">
    <location>
        <begin position="233"/>
        <end position="244"/>
    </location>
</feature>